<dbReference type="AlphaFoldDB" id="A0A1W1D2R9"/>
<evidence type="ECO:0000313" key="2">
    <source>
        <dbReference type="EMBL" id="SFV74752.1"/>
    </source>
</evidence>
<proteinExistence type="predicted"/>
<dbReference type="SUPFAM" id="SSF52540">
    <property type="entry name" value="P-loop containing nucleoside triphosphate hydrolases"/>
    <property type="match status" value="1"/>
</dbReference>
<dbReference type="Gene3D" id="3.40.50.300">
    <property type="entry name" value="P-loop containing nucleotide triphosphate hydrolases"/>
    <property type="match status" value="1"/>
</dbReference>
<name>A0A1W1D2R9_9ZZZZ</name>
<evidence type="ECO:0000259" key="1">
    <source>
        <dbReference type="Pfam" id="PF01637"/>
    </source>
</evidence>
<accession>A0A1W1D2R9</accession>
<dbReference type="GO" id="GO:0005524">
    <property type="term" value="F:ATP binding"/>
    <property type="evidence" value="ECO:0007669"/>
    <property type="project" value="InterPro"/>
</dbReference>
<feature type="domain" description="ATPase" evidence="1">
    <location>
        <begin position="13"/>
        <end position="254"/>
    </location>
</feature>
<organism evidence="2">
    <name type="scientific">hydrothermal vent metagenome</name>
    <dbReference type="NCBI Taxonomy" id="652676"/>
    <lineage>
        <taxon>unclassified sequences</taxon>
        <taxon>metagenomes</taxon>
        <taxon>ecological metagenomes</taxon>
    </lineage>
</organism>
<dbReference type="Pfam" id="PF01637">
    <property type="entry name" value="ATPase_2"/>
    <property type="match status" value="1"/>
</dbReference>
<dbReference type="InterPro" id="IPR027417">
    <property type="entry name" value="P-loop_NTPase"/>
</dbReference>
<reference evidence="2" key="1">
    <citation type="submission" date="2016-10" db="EMBL/GenBank/DDBJ databases">
        <authorList>
            <person name="de Groot N.N."/>
        </authorList>
    </citation>
    <scope>NUCLEOTIDE SEQUENCE</scope>
</reference>
<dbReference type="InterPro" id="IPR011579">
    <property type="entry name" value="ATPase_dom"/>
</dbReference>
<gene>
    <name evidence="2" type="ORF">MNB_SM-3-1467</name>
</gene>
<sequence>MFHSGSPVIGKNFIDRKKHLPLFKAYLDNNQHIMIKAPRRFGKTSLVKQIFDYEKNYEYIYIDIRLNHSLETLSNQIVNKAYEFVKIKNFINQAKTSLLNLLQSIKTITIPEIAEVTIDMVSKQSDPLEFFIHSLDLVDKIASSKNINIKVIFDEFQDITKLYDKDILEVLRSIAQHHQNITYVFLGSIETIMTKIFESKSSPFFHFASVIKLEGLDIDELMQYTQEQFDAKNISYDKDALYKTLHFLQGHPEYSIKVLQTLYINATLEKKKIDLNSCLDAISFRVIENRAYLDEIIAKLKNKKHHFEVVYNIANNIKSNIPSATLYNTHVSLEDMGIIKKVAKGQYEIVDIFLKILLQQSDDAMVSFDGKLVIELQ</sequence>
<dbReference type="PANTHER" id="PTHR34301:SF8">
    <property type="entry name" value="ATPASE DOMAIN-CONTAINING PROTEIN"/>
    <property type="match status" value="1"/>
</dbReference>
<dbReference type="EMBL" id="FPHP01000003">
    <property type="protein sequence ID" value="SFV74752.1"/>
    <property type="molecule type" value="Genomic_DNA"/>
</dbReference>
<dbReference type="PANTHER" id="PTHR34301">
    <property type="entry name" value="DNA-BINDING PROTEIN-RELATED"/>
    <property type="match status" value="1"/>
</dbReference>
<protein>
    <recommendedName>
        <fullName evidence="1">ATPase domain-containing protein</fullName>
    </recommendedName>
</protein>